<feature type="domain" description="DUF3857" evidence="2">
    <location>
        <begin position="64"/>
        <end position="196"/>
    </location>
</feature>
<dbReference type="Gene3D" id="2.60.120.1130">
    <property type="match status" value="1"/>
</dbReference>
<feature type="chain" id="PRO_5016385933" evidence="1">
    <location>
        <begin position="24"/>
        <end position="652"/>
    </location>
</feature>
<evidence type="ECO:0000259" key="2">
    <source>
        <dbReference type="Pfam" id="PF12969"/>
    </source>
</evidence>
<feature type="signal peptide" evidence="1">
    <location>
        <begin position="1"/>
        <end position="23"/>
    </location>
</feature>
<keyword evidence="4" id="KW-1185">Reference proteome</keyword>
<organism evidence="3 4">
    <name type="scientific">Xanthomarina spongicola</name>
    <dbReference type="NCBI Taxonomy" id="570520"/>
    <lineage>
        <taxon>Bacteria</taxon>
        <taxon>Pseudomonadati</taxon>
        <taxon>Bacteroidota</taxon>
        <taxon>Flavobacteriia</taxon>
        <taxon>Flavobacteriales</taxon>
        <taxon>Flavobacteriaceae</taxon>
        <taxon>Xanthomarina</taxon>
    </lineage>
</organism>
<dbReference type="Gene3D" id="3.10.620.30">
    <property type="match status" value="1"/>
</dbReference>
<reference evidence="3 4" key="1">
    <citation type="submission" date="2018-05" db="EMBL/GenBank/DDBJ databases">
        <title>Genomic Encyclopedia of Archaeal and Bacterial Type Strains, Phase II (KMG-II): from individual species to whole genera.</title>
        <authorList>
            <person name="Goeker M."/>
        </authorList>
    </citation>
    <scope>NUCLEOTIDE SEQUENCE [LARGE SCALE GENOMIC DNA]</scope>
    <source>
        <strain evidence="3 4">DSM 22637</strain>
    </source>
</reference>
<comment type="caution">
    <text evidence="3">The sequence shown here is derived from an EMBL/GenBank/DDBJ whole genome shotgun (WGS) entry which is preliminary data.</text>
</comment>
<evidence type="ECO:0000256" key="1">
    <source>
        <dbReference type="SAM" id="SignalP"/>
    </source>
</evidence>
<evidence type="ECO:0000313" key="3">
    <source>
        <dbReference type="EMBL" id="PWK19523.1"/>
    </source>
</evidence>
<name>A0A316DS64_9FLAO</name>
<proteinExistence type="predicted"/>
<dbReference type="InterPro" id="IPR024618">
    <property type="entry name" value="DUF3857"/>
</dbReference>
<dbReference type="EMBL" id="QGGP01000002">
    <property type="protein sequence ID" value="PWK19523.1"/>
    <property type="molecule type" value="Genomic_DNA"/>
</dbReference>
<dbReference type="Gene3D" id="2.60.40.3140">
    <property type="match status" value="1"/>
</dbReference>
<sequence length="652" mass="76771">MKKPYLICAILLSINIYSQSVFNSENFTVTSADLETNFYEKDSTANALVLYEYGNSYVDDRDFRLKTEIKKKIKIFNKQGFNKATIQIYLYNKDRRREKVTNIMATTYNVENGLVTKTQLNENDIIEEVYNENNSIIKFTFPNLKEGSVINYSYMIDSPFMFKYKEWDFQEDIPKLYSEYNTSIPGNWEYNIRLVGYLNLTNMEESIEKTCLEVGNGGKANCINTIYRMKDIPAFIMEDFMTTKENYLSRLEYELKTFKDFRGLTNNYTKTWKTVHSEIKSDKNLGKQLGNNSYTKELLPRNITDELDVLKKATDIYKYVQTNYTWNEKYSIWNDVSVKDLINNKSGKVSEINMLLYNLLESQDFDVTPILISTRDNGLPTKLYPVISDFNYLIVQIKINDNTYLLDATDKYLAFGQLPFRCLNQYGHLLDFKTNGYWIDLNPTNITTTHYRVDLKLEDDDILLGKINANTTGYHALPIKKKYYDNKIDYLKKYKEKYHSITFLNHTVSSEDKTSYEFLEEFEIEYQAENIGGNLYINPFLFKLMDENPFKLQERTYPIDFGFKDTYLYTLKIDLNENYDVLETPEDLNIGLPNNKGLLIFTTKVVDNSILMYFKFNFKEAIYNPDYYESLKMFMGTIIDVQKNSLLVLKHK</sequence>
<evidence type="ECO:0000313" key="4">
    <source>
        <dbReference type="Proteomes" id="UP000245430"/>
    </source>
</evidence>
<keyword evidence="1" id="KW-0732">Signal</keyword>
<dbReference type="AlphaFoldDB" id="A0A316DS64"/>
<dbReference type="Proteomes" id="UP000245430">
    <property type="component" value="Unassembled WGS sequence"/>
</dbReference>
<protein>
    <submittedName>
        <fullName evidence="3">Uncharacterized protein DUF3857</fullName>
    </submittedName>
</protein>
<accession>A0A316DS64</accession>
<gene>
    <name evidence="3" type="ORF">LX78_00870</name>
</gene>
<dbReference type="Pfam" id="PF12969">
    <property type="entry name" value="DUF3857"/>
    <property type="match status" value="1"/>
</dbReference>
<dbReference type="RefSeq" id="WP_109681425.1">
    <property type="nucleotide sequence ID" value="NZ_QGGP01000002.1"/>
</dbReference>
<dbReference type="OrthoDB" id="98874at2"/>